<evidence type="ECO:0000256" key="2">
    <source>
        <dbReference type="ARBA" id="ARBA00022448"/>
    </source>
</evidence>
<protein>
    <submittedName>
        <fullName evidence="8">Putative membrane protein YccC</fullName>
    </submittedName>
</protein>
<dbReference type="Proteomes" id="UP000549250">
    <property type="component" value="Unassembled WGS sequence"/>
</dbReference>
<feature type="transmembrane region" description="Helical" evidence="7">
    <location>
        <begin position="389"/>
        <end position="410"/>
    </location>
</feature>
<accession>A0A839T507</accession>
<feature type="transmembrane region" description="Helical" evidence="7">
    <location>
        <begin position="100"/>
        <end position="118"/>
    </location>
</feature>
<evidence type="ECO:0000256" key="3">
    <source>
        <dbReference type="ARBA" id="ARBA00022475"/>
    </source>
</evidence>
<reference evidence="8 9" key="1">
    <citation type="submission" date="2020-08" db="EMBL/GenBank/DDBJ databases">
        <title>Genomic Encyclopedia of Type Strains, Phase III (KMG-III): the genomes of soil and plant-associated and newly described type strains.</title>
        <authorList>
            <person name="Whitman W."/>
        </authorList>
    </citation>
    <scope>NUCLEOTIDE SEQUENCE [LARGE SCALE GENOMIC DNA]</scope>
    <source>
        <strain evidence="8 9">CECT 4462</strain>
    </source>
</reference>
<name>A0A839T507_AZOMA</name>
<dbReference type="PANTHER" id="PTHR30509:SF9">
    <property type="entry name" value="MULTIDRUG RESISTANCE PROTEIN MDTO"/>
    <property type="match status" value="1"/>
</dbReference>
<feature type="transmembrane region" description="Helical" evidence="7">
    <location>
        <begin position="495"/>
        <end position="512"/>
    </location>
</feature>
<evidence type="ECO:0000256" key="4">
    <source>
        <dbReference type="ARBA" id="ARBA00022692"/>
    </source>
</evidence>
<keyword evidence="9" id="KW-1185">Reference proteome</keyword>
<feature type="transmembrane region" description="Helical" evidence="7">
    <location>
        <begin position="75"/>
        <end position="94"/>
    </location>
</feature>
<gene>
    <name evidence="8" type="ORF">FHR87_002511</name>
</gene>
<evidence type="ECO:0000313" key="9">
    <source>
        <dbReference type="Proteomes" id="UP000549250"/>
    </source>
</evidence>
<dbReference type="GO" id="GO:0005886">
    <property type="term" value="C:plasma membrane"/>
    <property type="evidence" value="ECO:0007669"/>
    <property type="project" value="UniProtKB-SubCell"/>
</dbReference>
<evidence type="ECO:0000256" key="1">
    <source>
        <dbReference type="ARBA" id="ARBA00004651"/>
    </source>
</evidence>
<dbReference type="Pfam" id="PF04632">
    <property type="entry name" value="FUSC"/>
    <property type="match status" value="1"/>
</dbReference>
<proteinExistence type="predicted"/>
<dbReference type="InterPro" id="IPR006726">
    <property type="entry name" value="PHBA_efflux_AaeB/fusaric-R"/>
</dbReference>
<comment type="subcellular location">
    <subcellularLocation>
        <location evidence="1">Cell membrane</location>
        <topology evidence="1">Multi-pass membrane protein</topology>
    </subcellularLocation>
</comment>
<sequence>METATVASPSAFRRALIEWWQSEGVLWVFVFKALLSVFVALWLAYRLELPQPSTVIATVFIVLQRQSGDVLAKSFYRIIGTMVGLTVTVTLIALFNQERVLFLLFLSVWLGFCVAGSARFRDFRGYACVLAGYTAVMIGVPATLQPDNAFMNALWRVIEIVVGILCAGLVSGLILPLTSSSNMRATQYNRFRDFIGFAMDGLNGKLDLTQVEQINARFAALAVGLENLRSASAFEDPRIRLRQGRLARLNNEFMVLSTRFHALHRLLQRLQDDNEEDVLEALQPCLDEAVLILEPLRGHLLVDAEAAQQAERLDSSKQELMQRIRLARQQLAIKLPDEAQSLDFDTAAELLFRFADDLHGYLLTQASLISTHHEREQWKDNFTPRSNGLAAVISGMRCALLVLLISSFWIATAWSSGSTAVLTVGLVSGLISMTSRPGPFATQILIGAFGSGAVGFFLYFWVYPVIDGFAILFCVLGPVLAFGAFLLVRPVTAGYGVGWLVWFCILSLPVDLTQYDPSHFLNEWIASLIAIGAAAVAASFILPPNRPWLWRGLEQDLRMRLVFAVTAKLKGLVAGFESSTRDLLNQAYIQAAGHPDMQRHLMHWMFAVLEVGHAVIELRQEQAALPREPWYAKSMEWRACVRIMEQALVDLFMQVDEDNRQRALIAVEQAIEAVRNTPEPRPPQFDTSPLRRVLSHLHFIRTSLLDPHSPLAKTSSVVIESASLATAT</sequence>
<keyword evidence="3" id="KW-1003">Cell membrane</keyword>
<comment type="caution">
    <text evidence="8">The sequence shown here is derived from an EMBL/GenBank/DDBJ whole genome shotgun (WGS) entry which is preliminary data.</text>
</comment>
<feature type="transmembrane region" description="Helical" evidence="7">
    <location>
        <begin position="125"/>
        <end position="142"/>
    </location>
</feature>
<evidence type="ECO:0000256" key="5">
    <source>
        <dbReference type="ARBA" id="ARBA00022989"/>
    </source>
</evidence>
<feature type="transmembrane region" description="Helical" evidence="7">
    <location>
        <begin position="154"/>
        <end position="175"/>
    </location>
</feature>
<evidence type="ECO:0000256" key="6">
    <source>
        <dbReference type="ARBA" id="ARBA00023136"/>
    </source>
</evidence>
<evidence type="ECO:0000313" key="8">
    <source>
        <dbReference type="EMBL" id="MBB3104099.1"/>
    </source>
</evidence>
<dbReference type="AlphaFoldDB" id="A0A839T507"/>
<feature type="transmembrane region" description="Helical" evidence="7">
    <location>
        <begin position="440"/>
        <end position="462"/>
    </location>
</feature>
<keyword evidence="6 7" id="KW-0472">Membrane</keyword>
<keyword evidence="2" id="KW-0813">Transport</keyword>
<feature type="transmembrane region" description="Helical" evidence="7">
    <location>
        <begin position="416"/>
        <end position="433"/>
    </location>
</feature>
<keyword evidence="5 7" id="KW-1133">Transmembrane helix</keyword>
<dbReference type="PANTHER" id="PTHR30509">
    <property type="entry name" value="P-HYDROXYBENZOIC ACID EFFLUX PUMP SUBUNIT-RELATED"/>
    <property type="match status" value="1"/>
</dbReference>
<keyword evidence="4 7" id="KW-0812">Transmembrane</keyword>
<dbReference type="RefSeq" id="WP_183166993.1">
    <property type="nucleotide sequence ID" value="NZ_JACHXI010000012.1"/>
</dbReference>
<dbReference type="GO" id="GO:0022857">
    <property type="term" value="F:transmembrane transporter activity"/>
    <property type="evidence" value="ECO:0007669"/>
    <property type="project" value="InterPro"/>
</dbReference>
<organism evidence="8 9">
    <name type="scientific">Azomonas macrocytogenes</name>
    <name type="common">Azotobacter macrocytogenes</name>
    <dbReference type="NCBI Taxonomy" id="69962"/>
    <lineage>
        <taxon>Bacteria</taxon>
        <taxon>Pseudomonadati</taxon>
        <taxon>Pseudomonadota</taxon>
        <taxon>Gammaproteobacteria</taxon>
        <taxon>Pseudomonadales</taxon>
        <taxon>Pseudomonadaceae</taxon>
        <taxon>Azomonas</taxon>
    </lineage>
</organism>
<evidence type="ECO:0000256" key="7">
    <source>
        <dbReference type="SAM" id="Phobius"/>
    </source>
</evidence>
<feature type="transmembrane region" description="Helical" evidence="7">
    <location>
        <begin position="524"/>
        <end position="542"/>
    </location>
</feature>
<dbReference type="EMBL" id="JACHXI010000012">
    <property type="protein sequence ID" value="MBB3104099.1"/>
    <property type="molecule type" value="Genomic_DNA"/>
</dbReference>
<feature type="transmembrane region" description="Helical" evidence="7">
    <location>
        <begin position="468"/>
        <end position="488"/>
    </location>
</feature>
<feature type="transmembrane region" description="Helical" evidence="7">
    <location>
        <begin position="24"/>
        <end position="45"/>
    </location>
</feature>